<dbReference type="EMBL" id="CP033132">
    <property type="protein sequence ID" value="AYO52695.1"/>
    <property type="molecule type" value="Genomic_DNA"/>
</dbReference>
<gene>
    <name evidence="1" type="ORF">CDG68_02880</name>
</gene>
<geneLocation type="plasmid" evidence="2">
    <name>poxa653_010062</name>
</geneLocation>
<proteinExistence type="predicted"/>
<accession>A0A3G2SXZ6</accession>
<reference evidence="1 2" key="1">
    <citation type="submission" date="2018-10" db="EMBL/GenBank/DDBJ databases">
        <title>The complete genome of Acinetobacter wuhouensis strain WCHAW010062.</title>
        <authorList>
            <person name="Hu Y."/>
            <person name="Long H."/>
            <person name="Feng Y."/>
            <person name="Zong Z."/>
        </authorList>
    </citation>
    <scope>NUCLEOTIDE SEQUENCE [LARGE SCALE GENOMIC DNA]</scope>
    <source>
        <strain evidence="1 2">WCHAW010062</strain>
        <plasmid evidence="2">poxa653_010062</plasmid>
    </source>
</reference>
<evidence type="ECO:0000313" key="1">
    <source>
        <dbReference type="EMBL" id="AYO52695.1"/>
    </source>
</evidence>
<name>A0A3G2SXZ6_9GAMM</name>
<dbReference type="Proteomes" id="UP000279962">
    <property type="component" value="Plasmid pOXA653_010062"/>
</dbReference>
<sequence>MSNIIEFKRNERRFINQKPISPVELVTNILTPQEVDIKSLIKETKKILREKGLKFRTSHQDLEHLKGNNLILFSKKKCGFILTTKLACSTNSSWEIYSISIDKTTKALDIVNKIISRLGDNVHGSSREEAIS</sequence>
<dbReference type="RefSeq" id="WP_075911388.1">
    <property type="nucleotide sequence ID" value="NZ_CP033132.1"/>
</dbReference>
<evidence type="ECO:0000313" key="2">
    <source>
        <dbReference type="Proteomes" id="UP000279962"/>
    </source>
</evidence>
<organism evidence="1 2">
    <name type="scientific">Acinetobacter wuhouensis</name>
    <dbReference type="NCBI Taxonomy" id="1879050"/>
    <lineage>
        <taxon>Bacteria</taxon>
        <taxon>Pseudomonadati</taxon>
        <taxon>Pseudomonadota</taxon>
        <taxon>Gammaproteobacteria</taxon>
        <taxon>Moraxellales</taxon>
        <taxon>Moraxellaceae</taxon>
        <taxon>Acinetobacter</taxon>
    </lineage>
</organism>
<keyword evidence="1" id="KW-0614">Plasmid</keyword>
<protein>
    <submittedName>
        <fullName evidence="1">Uncharacterized protein</fullName>
    </submittedName>
</protein>
<dbReference type="AlphaFoldDB" id="A0A3G2SXZ6"/>